<gene>
    <name evidence="1" type="ordered locus">Hmuk_0490</name>
</gene>
<organism evidence="1 2">
    <name type="scientific">Halomicrobium mukohataei (strain ATCC 700874 / DSM 12286 / JCM 9738 / NCIMB 13541)</name>
    <name type="common">Haloarcula mukohataei</name>
    <dbReference type="NCBI Taxonomy" id="485914"/>
    <lineage>
        <taxon>Archaea</taxon>
        <taxon>Methanobacteriati</taxon>
        <taxon>Methanobacteriota</taxon>
        <taxon>Stenosarchaea group</taxon>
        <taxon>Halobacteria</taxon>
        <taxon>Halobacteriales</taxon>
        <taxon>Haloarculaceae</taxon>
        <taxon>Halomicrobium</taxon>
    </lineage>
</organism>
<dbReference type="EMBL" id="CP001688">
    <property type="protein sequence ID" value="ACV46624.1"/>
    <property type="molecule type" value="Genomic_DNA"/>
</dbReference>
<reference evidence="1 2" key="1">
    <citation type="journal article" date="2009" name="Stand. Genomic Sci.">
        <title>Complete genome sequence of Halomicrobium mukohataei type strain (arg-2).</title>
        <authorList>
            <person name="Tindall B.J."/>
            <person name="Schneider S."/>
            <person name="Lapidus A."/>
            <person name="Copeland A."/>
            <person name="Glavina Del Rio T."/>
            <person name="Nolan M."/>
            <person name="Lucas S."/>
            <person name="Chen F."/>
            <person name="Tice H."/>
            <person name="Cheng J.F."/>
            <person name="Saunders E."/>
            <person name="Bruce D."/>
            <person name="Goodwin L."/>
            <person name="Pitluck S."/>
            <person name="Mikhailova N."/>
            <person name="Pati A."/>
            <person name="Ivanova N."/>
            <person name="Mavrommatis K."/>
            <person name="Chen A."/>
            <person name="Palaniappan K."/>
            <person name="Chain P."/>
            <person name="Land M."/>
            <person name="Hauser L."/>
            <person name="Chang Y.J."/>
            <person name="Jeffries C.D."/>
            <person name="Brettin T."/>
            <person name="Han C."/>
            <person name="Rohde M."/>
            <person name="Goker M."/>
            <person name="Bristow J."/>
            <person name="Eisen J.A."/>
            <person name="Markowitz V."/>
            <person name="Hugenholtz P."/>
            <person name="Klenk H.P."/>
            <person name="Kyrpides N.C."/>
            <person name="Detter J.C."/>
        </authorList>
    </citation>
    <scope>NUCLEOTIDE SEQUENCE [LARGE SCALE GENOMIC DNA]</scope>
    <source>
        <strain evidence="2">ATCC 700874 / DSM 12286 / JCM 9738 / NCIMB 13541</strain>
    </source>
</reference>
<dbReference type="InterPro" id="IPR029063">
    <property type="entry name" value="SAM-dependent_MTases_sf"/>
</dbReference>
<evidence type="ECO:0000313" key="2">
    <source>
        <dbReference type="Proteomes" id="UP000001746"/>
    </source>
</evidence>
<accession>C7NYG3</accession>
<dbReference type="KEGG" id="hmu:Hmuk_0490"/>
<name>C7NYG3_HALMD</name>
<dbReference type="RefSeq" id="WP_012808017.1">
    <property type="nucleotide sequence ID" value="NC_013202.1"/>
</dbReference>
<sequence length="208" mass="22949">MTVERIKIGGKTEDGEPVHLSPWTFEVPQIRAIVEKWLAGEVLNACAGKTSLDHDGPITRNDIDEDRDVDTHFDVREIDDHFDRDHFDTVVYDPPYTAEMAERHYDGNHVGRKWEARGAIANVTAPGGHVLTFGYNSDGLDGWDGWERVATYYFRTPNWSGYDIALSVDRKGGGAPVAGEVPDVTEQTTLVAATDGGNDCAVDTATDR</sequence>
<keyword evidence="2" id="KW-1185">Reference proteome</keyword>
<dbReference type="Proteomes" id="UP000001746">
    <property type="component" value="Chromosome"/>
</dbReference>
<dbReference type="GeneID" id="8409989"/>
<proteinExistence type="predicted"/>
<dbReference type="eggNOG" id="arCOG13171">
    <property type="taxonomic scope" value="Archaea"/>
</dbReference>
<dbReference type="STRING" id="485914.Hmuk_0490"/>
<dbReference type="SUPFAM" id="SSF53335">
    <property type="entry name" value="S-adenosyl-L-methionine-dependent methyltransferases"/>
    <property type="match status" value="1"/>
</dbReference>
<dbReference type="AlphaFoldDB" id="C7NYG3"/>
<dbReference type="HOGENOM" id="CLU_1318566_0_0_2"/>
<protein>
    <submittedName>
        <fullName evidence="1">Uncharacterized protein</fullName>
    </submittedName>
</protein>
<evidence type="ECO:0000313" key="1">
    <source>
        <dbReference type="EMBL" id="ACV46624.1"/>
    </source>
</evidence>
<dbReference type="OrthoDB" id="201629at2157"/>